<evidence type="ECO:0000259" key="6">
    <source>
        <dbReference type="Pfam" id="PF05569"/>
    </source>
</evidence>
<keyword evidence="5" id="KW-0812">Transmembrane</keyword>
<dbReference type="SUPFAM" id="SSF49464">
    <property type="entry name" value="Carboxypeptidase regulatory domain-like"/>
    <property type="match status" value="1"/>
</dbReference>
<dbReference type="PANTHER" id="PTHR34978">
    <property type="entry name" value="POSSIBLE SENSOR-TRANSDUCER PROTEIN BLAR"/>
    <property type="match status" value="1"/>
</dbReference>
<dbReference type="RefSeq" id="WP_146519412.1">
    <property type="nucleotide sequence ID" value="NZ_CP151726.1"/>
</dbReference>
<dbReference type="InterPro" id="IPR001680">
    <property type="entry name" value="WD40_rpt"/>
</dbReference>
<keyword evidence="2" id="KW-0677">Repeat</keyword>
<keyword evidence="1" id="KW-0433">Leucine-rich repeat</keyword>
<dbReference type="SMART" id="SM00320">
    <property type="entry name" value="WD40"/>
    <property type="match status" value="4"/>
</dbReference>
<name>A0A5C6B753_9BACT</name>
<dbReference type="InterPro" id="IPR025875">
    <property type="entry name" value="Leu-rich_rpt_4"/>
</dbReference>
<dbReference type="InterPro" id="IPR011047">
    <property type="entry name" value="Quinoprotein_ADH-like_sf"/>
</dbReference>
<dbReference type="SUPFAM" id="SSF50998">
    <property type="entry name" value="Quinoprotein alcohol dehydrogenase-like"/>
    <property type="match status" value="1"/>
</dbReference>
<dbReference type="Gene3D" id="3.80.10.10">
    <property type="entry name" value="Ribonuclease Inhibitor"/>
    <property type="match status" value="3"/>
</dbReference>
<dbReference type="SMART" id="SM00367">
    <property type="entry name" value="LRR_CC"/>
    <property type="match status" value="3"/>
</dbReference>
<dbReference type="PROSITE" id="PS50082">
    <property type="entry name" value="WD_REPEATS_2"/>
    <property type="match status" value="1"/>
</dbReference>
<gene>
    <name evidence="7" type="primary">blaR1_3</name>
    <name evidence="7" type="ORF">Pla52n_20350</name>
</gene>
<feature type="transmembrane region" description="Helical" evidence="5">
    <location>
        <begin position="73"/>
        <end position="94"/>
    </location>
</feature>
<dbReference type="Gene3D" id="2.130.10.10">
    <property type="entry name" value="YVTN repeat-like/Quinoprotein amine dehydrogenase"/>
    <property type="match status" value="2"/>
</dbReference>
<dbReference type="InterPro" id="IPR015943">
    <property type="entry name" value="WD40/YVTN_repeat-like_dom_sf"/>
</dbReference>
<dbReference type="EMBL" id="SJPN01000002">
    <property type="protein sequence ID" value="TWU06314.1"/>
    <property type="molecule type" value="Genomic_DNA"/>
</dbReference>
<feature type="transmembrane region" description="Helical" evidence="5">
    <location>
        <begin position="388"/>
        <end position="412"/>
    </location>
</feature>
<comment type="caution">
    <text evidence="7">The sequence shown here is derived from an EMBL/GenBank/DDBJ whole genome shotgun (WGS) entry which is preliminary data.</text>
</comment>
<feature type="transmembrane region" description="Helical" evidence="5">
    <location>
        <begin position="170"/>
        <end position="191"/>
    </location>
</feature>
<dbReference type="InterPro" id="IPR052173">
    <property type="entry name" value="Beta-lactam_resp_regulator"/>
</dbReference>
<dbReference type="PANTHER" id="PTHR34978:SF3">
    <property type="entry name" value="SLR0241 PROTEIN"/>
    <property type="match status" value="1"/>
</dbReference>
<evidence type="ECO:0000313" key="7">
    <source>
        <dbReference type="EMBL" id="TWU06314.1"/>
    </source>
</evidence>
<keyword evidence="3" id="KW-0853">WD repeat</keyword>
<evidence type="ECO:0000256" key="3">
    <source>
        <dbReference type="PROSITE-ProRule" id="PRU00221"/>
    </source>
</evidence>
<feature type="region of interest" description="Disordered" evidence="4">
    <location>
        <begin position="1266"/>
        <end position="1290"/>
    </location>
</feature>
<dbReference type="Gene3D" id="3.30.2010.10">
    <property type="entry name" value="Metalloproteases ('zincins'), catalytic domain"/>
    <property type="match status" value="1"/>
</dbReference>
<dbReference type="InterPro" id="IPR008756">
    <property type="entry name" value="Peptidase_M56"/>
</dbReference>
<protein>
    <submittedName>
        <fullName evidence="7">Regulatory protein BlaR1</fullName>
    </submittedName>
</protein>
<dbReference type="Pfam" id="PF12799">
    <property type="entry name" value="LRR_4"/>
    <property type="match status" value="1"/>
</dbReference>
<evidence type="ECO:0000256" key="1">
    <source>
        <dbReference type="ARBA" id="ARBA00022614"/>
    </source>
</evidence>
<evidence type="ECO:0000256" key="5">
    <source>
        <dbReference type="SAM" id="Phobius"/>
    </source>
</evidence>
<feature type="domain" description="Peptidase M56" evidence="6">
    <location>
        <begin position="153"/>
        <end position="336"/>
    </location>
</feature>
<dbReference type="Proteomes" id="UP000320176">
    <property type="component" value="Unassembled WGS sequence"/>
</dbReference>
<organism evidence="7 8">
    <name type="scientific">Stieleria varia</name>
    <dbReference type="NCBI Taxonomy" id="2528005"/>
    <lineage>
        <taxon>Bacteria</taxon>
        <taxon>Pseudomonadati</taxon>
        <taxon>Planctomycetota</taxon>
        <taxon>Planctomycetia</taxon>
        <taxon>Pirellulales</taxon>
        <taxon>Pirellulaceae</taxon>
        <taxon>Stieleria</taxon>
    </lineage>
</organism>
<accession>A0A5C6B753</accession>
<feature type="region of interest" description="Disordered" evidence="4">
    <location>
        <begin position="791"/>
        <end position="816"/>
    </location>
</feature>
<keyword evidence="8" id="KW-1185">Reference proteome</keyword>
<dbReference type="InterPro" id="IPR006553">
    <property type="entry name" value="Leu-rich_rpt_Cys-con_subtyp"/>
</dbReference>
<feature type="repeat" description="WD" evidence="3">
    <location>
        <begin position="607"/>
        <end position="648"/>
    </location>
</feature>
<evidence type="ECO:0000256" key="4">
    <source>
        <dbReference type="SAM" id="MobiDB-lite"/>
    </source>
</evidence>
<keyword evidence="5" id="KW-0472">Membrane</keyword>
<evidence type="ECO:0000313" key="8">
    <source>
        <dbReference type="Proteomes" id="UP000320176"/>
    </source>
</evidence>
<dbReference type="CDD" id="cd07341">
    <property type="entry name" value="M56_BlaR1_MecR1_like"/>
    <property type="match status" value="1"/>
</dbReference>
<feature type="transmembrane region" description="Helical" evidence="5">
    <location>
        <begin position="22"/>
        <end position="40"/>
    </location>
</feature>
<keyword evidence="5" id="KW-1133">Transmembrane helix</keyword>
<dbReference type="OrthoDB" id="289642at2"/>
<evidence type="ECO:0000256" key="2">
    <source>
        <dbReference type="ARBA" id="ARBA00022737"/>
    </source>
</evidence>
<dbReference type="SUPFAM" id="SSF52047">
    <property type="entry name" value="RNI-like"/>
    <property type="match status" value="1"/>
</dbReference>
<dbReference type="InterPro" id="IPR008969">
    <property type="entry name" value="CarboxyPept-like_regulatory"/>
</dbReference>
<dbReference type="Pfam" id="PF05569">
    <property type="entry name" value="Peptidase_M56"/>
    <property type="match status" value="1"/>
</dbReference>
<sequence>MSLPHLDWFELSLQVVITQGHFLWQACVVALILLVAKHVGESLRDSQNRRQCRSDDSSQSNLRDDQRRARTRYILACCAFFTLPLCVVITFAWVHQSRGSFILDPVAAVEFQTVPSAGGIETNPVPASIRLPDLPPEQSLSETQRQVSEPVDVTVTVTPAISWIQRLQPYAPYLLIAYTTGVAMMLLRFSLSVVGSSRLSQAVDPITDSMVLSIIAEASRRIGLKRVPLVAVCQRVTVPVVVGVVKPAILLPATLLYGLEPSQLAAIIRHEMAHVRRYDLLVNLLQRIIEAVLFFHPATWWISRVVRIERENCCDDMAAASCGHIEYAGALLRMAEHCASLRGMKITPHLQALAADGGSSGSTSQLGYRIKRLLGEEHTPKVSMTRRALARIAFAGVAIAAITGGLSMIAVAQTGIAVSNFVVTGNVYKREATDERVESAIAATTQETFRLPEHRSVNGVEFDADGQELVSLAWEAASKHEGLRVTVRTWSLVNRALSREVELEWQAGWSRFASSLLLSEDTRRVVGLIDGQICLWDSDTGKIVKRHDLPEDIKNDQRYSVTLSHLVGTPDLSRIALGRSVSLGGVMPSAHAIVMDTTSGRVIQKVLMQHRVHVQSLALSHDGRRLATVGSQHGTSIWDVESGALLLDFKNANPNRKHPDPEVRQDTLQLVSGVGFSPDGETFAVCDMLGIKLIATKTGKVLQVIDAPWRYHDGPEFVFSSDGQLFSLLGTHPKHGEPRTVSVWSTRSGERLLTCPIQGQAAAYSADGEWFAAGKSDAKEALAVWQLHAPEPKVPDVDPDSDADKSNNQGDARKRQFKLVNGENETPLQGMDCTATIFREGSPNRNRQFMSNEEGLVEVEVAQGEGAWIAQVPNGWFTSAPSVTVIELDESGTPKHEQTAVNNQEPTVVKLWQGTDVDGRLLWPDKTPAAGVKLTAGVYINNQSWKKKLGMDLNSYSLDHGDWPNWSRTVVTDEAGEFHVTVPPKDSRLWLRIGTTQLGFGPQYGYGENDAITQRLAKCIPLEVDYDNAVPIVERRPDAGGDVWQPGDIQLETGVIVRGRVVDSSGKGLPNVHLTTTGPHGPHSGRKAISGANGEFEFPAMAAGSLTVHPDARLRDGKEQLPGSANSRDVQAVFVNQSFTIPKTLLPYEITIRAVPHTDVAFEWVDRRADKTQPIAYYGSFRVRGYMPDGTGKPGVYWTGETELVERDGKPWLTVKIPTQLLKPELMLVADRRVTASYSDPTGVTSGPGIVQLGDIAANITRTIFGDEPQSSKASQDERDANSPSDAENVLRKRVSDLQGKMVVRGEDGDAKEVWLELMSKDALVSDDDLKLFANLENLTRLEFRGDKITEQGIAQITRMTNLTKLEIWDCPLSDKDLRGLANLRRLNWLSLYRCLNVGDDLARHLQNLSELHSMNLYGTSITANFLEAMQGPKIRFLDLRQTGVTPEDLFQIENFPNLRLVNLPEGVSDADLVHLSGLSELEILTLQHLNVSDAGLSHLQRLTNVETLYLKRTRITDGGLVNLAGMTNLETLDLSGTQVTAAGLAHLAKLPKLQTLDLQQTKIDDAALNLLSEFPRLQFLDVRDTKTTQTAITALREARPKMKIQSDN</sequence>
<dbReference type="InterPro" id="IPR032675">
    <property type="entry name" value="LRR_dom_sf"/>
</dbReference>
<proteinExistence type="predicted"/>
<reference evidence="7 8" key="1">
    <citation type="submission" date="2019-02" db="EMBL/GenBank/DDBJ databases">
        <title>Deep-cultivation of Planctomycetes and their phenomic and genomic characterization uncovers novel biology.</title>
        <authorList>
            <person name="Wiegand S."/>
            <person name="Jogler M."/>
            <person name="Boedeker C."/>
            <person name="Pinto D."/>
            <person name="Vollmers J."/>
            <person name="Rivas-Marin E."/>
            <person name="Kohn T."/>
            <person name="Peeters S.H."/>
            <person name="Heuer A."/>
            <person name="Rast P."/>
            <person name="Oberbeckmann S."/>
            <person name="Bunk B."/>
            <person name="Jeske O."/>
            <person name="Meyerdierks A."/>
            <person name="Storesund J.E."/>
            <person name="Kallscheuer N."/>
            <person name="Luecker S."/>
            <person name="Lage O.M."/>
            <person name="Pohl T."/>
            <person name="Merkel B.J."/>
            <person name="Hornburger P."/>
            <person name="Mueller R.-W."/>
            <person name="Bruemmer F."/>
            <person name="Labrenz M."/>
            <person name="Spormann A.M."/>
            <person name="Op Den Camp H."/>
            <person name="Overmann J."/>
            <person name="Amann R."/>
            <person name="Jetten M.S.M."/>
            <person name="Mascher T."/>
            <person name="Medema M.H."/>
            <person name="Devos D.P."/>
            <person name="Kaster A.-K."/>
            <person name="Ovreas L."/>
            <person name="Rohde M."/>
            <person name="Galperin M.Y."/>
            <person name="Jogler C."/>
        </authorList>
    </citation>
    <scope>NUCLEOTIDE SEQUENCE [LARGE SCALE GENOMIC DNA]</scope>
    <source>
        <strain evidence="7 8">Pla52n</strain>
    </source>
</reference>